<organism evidence="1 2">
    <name type="scientific">Neophaeococcomyces mojaviensis</name>
    <dbReference type="NCBI Taxonomy" id="3383035"/>
    <lineage>
        <taxon>Eukaryota</taxon>
        <taxon>Fungi</taxon>
        <taxon>Dikarya</taxon>
        <taxon>Ascomycota</taxon>
        <taxon>Pezizomycotina</taxon>
        <taxon>Eurotiomycetes</taxon>
        <taxon>Chaetothyriomycetidae</taxon>
        <taxon>Chaetothyriales</taxon>
        <taxon>Chaetothyriales incertae sedis</taxon>
        <taxon>Neophaeococcomyces</taxon>
    </lineage>
</organism>
<dbReference type="Proteomes" id="UP001172386">
    <property type="component" value="Unassembled WGS sequence"/>
</dbReference>
<evidence type="ECO:0000313" key="2">
    <source>
        <dbReference type="Proteomes" id="UP001172386"/>
    </source>
</evidence>
<dbReference type="EMBL" id="JAPDRQ010000260">
    <property type="protein sequence ID" value="KAJ9651390.1"/>
    <property type="molecule type" value="Genomic_DNA"/>
</dbReference>
<proteinExistence type="predicted"/>
<keyword evidence="2" id="KW-1185">Reference proteome</keyword>
<accession>A0ACC2ZVC3</accession>
<evidence type="ECO:0000313" key="1">
    <source>
        <dbReference type="EMBL" id="KAJ9651390.1"/>
    </source>
</evidence>
<comment type="caution">
    <text evidence="1">The sequence shown here is derived from an EMBL/GenBank/DDBJ whole genome shotgun (WGS) entry which is preliminary data.</text>
</comment>
<name>A0ACC2ZVC3_9EURO</name>
<reference evidence="1" key="1">
    <citation type="submission" date="2022-10" db="EMBL/GenBank/DDBJ databases">
        <title>Culturing micro-colonial fungi from biological soil crusts in the Mojave desert and describing Neophaeococcomyces mojavensis, and introducing the new genera and species Taxawa tesnikishii.</title>
        <authorList>
            <person name="Kurbessoian T."/>
            <person name="Stajich J.E."/>
        </authorList>
    </citation>
    <scope>NUCLEOTIDE SEQUENCE</scope>
    <source>
        <strain evidence="1">JES_112</strain>
    </source>
</reference>
<protein>
    <submittedName>
        <fullName evidence="1">Uncharacterized protein</fullName>
    </submittedName>
</protein>
<gene>
    <name evidence="1" type="ORF">H2198_009334</name>
</gene>
<sequence length="158" mass="18163">MDNQQSTIQAPQRRKRQYQADHEAHNNENKELKKLLGGFKSVNDKLRQQNNNLVNQNKQLRILLNEFESDLSKSQHEIAYLQGLLRNYSKTFGDLTESSPIRDQNHDKNNRCITCFQSSIDTTSGMQHRKKGVKSKIESEQGHEQNPSRISIGALISS</sequence>